<evidence type="ECO:0000259" key="1">
    <source>
        <dbReference type="Pfam" id="PF01978"/>
    </source>
</evidence>
<proteinExistence type="predicted"/>
<comment type="caution">
    <text evidence="2">The sequence shown here is derived from an EMBL/GenBank/DDBJ whole genome shotgun (WGS) entry which is preliminary data.</text>
</comment>
<reference evidence="3" key="1">
    <citation type="submission" date="2017-09" db="EMBL/GenBank/DDBJ databases">
        <title>The Reconstruction of 2,631 Draft Metagenome-Assembled Genomes from the Global Oceans.</title>
        <authorList>
            <person name="Tully B.J."/>
            <person name="Graham E.D."/>
            <person name="Heidelberg J.F."/>
        </authorList>
    </citation>
    <scope>NUCLEOTIDE SEQUENCE [LARGE SCALE GENOMIC DNA]</scope>
</reference>
<accession>A0A2D6LQH3</accession>
<dbReference type="InterPro" id="IPR002831">
    <property type="entry name" value="Tscrpt_reg_TrmB_N"/>
</dbReference>
<evidence type="ECO:0000313" key="3">
    <source>
        <dbReference type="Proteomes" id="UP000226712"/>
    </source>
</evidence>
<dbReference type="InterPro" id="IPR036390">
    <property type="entry name" value="WH_DNA-bd_sf"/>
</dbReference>
<protein>
    <recommendedName>
        <fullName evidence="1">Transcription regulator TrmB N-terminal domain-containing protein</fullName>
    </recommendedName>
</protein>
<dbReference type="EMBL" id="NZBD01000016">
    <property type="protein sequence ID" value="MAG18415.1"/>
    <property type="molecule type" value="Genomic_DNA"/>
</dbReference>
<organism evidence="2 3">
    <name type="scientific">Candidatus Iainarchaeum sp</name>
    <dbReference type="NCBI Taxonomy" id="3101447"/>
    <lineage>
        <taxon>Archaea</taxon>
        <taxon>Candidatus Iainarchaeota</taxon>
        <taxon>Candidatus Iainarchaeia</taxon>
        <taxon>Candidatus Iainarchaeales</taxon>
        <taxon>Candidatus Iainarchaeaceae</taxon>
        <taxon>Candidatus Iainarchaeum</taxon>
    </lineage>
</organism>
<name>A0A2D6LQH3_9ARCH</name>
<gene>
    <name evidence="2" type="ORF">CL944_02995</name>
</gene>
<evidence type="ECO:0000313" key="2">
    <source>
        <dbReference type="EMBL" id="MAG18415.1"/>
    </source>
</evidence>
<dbReference type="PANTHER" id="PTHR34293">
    <property type="entry name" value="HTH-TYPE TRANSCRIPTIONAL REGULATOR TRMBL2"/>
    <property type="match status" value="1"/>
</dbReference>
<dbReference type="AlphaFoldDB" id="A0A2D6LQH3"/>
<sequence>MIESIKKLGLNEYEARAYNALLDNSKASAVFVSKSSNIPRARVYDVLFSLEKKGFVTRSASKPIEFRVVKPLTAVESVSETKQKELDKNLEEFKVIAKTLEQKANIEADFSDSAWVVEGRRNIYSKIAEQLENTKENVLICSSESGLKRKKGYFDKKLASLTSKGVKVISKPSLSSRFVVFDKNSVMLFLNQEKGSEDQEKALLINSPFVANYFYLNGKK</sequence>
<dbReference type="InterPro" id="IPR036388">
    <property type="entry name" value="WH-like_DNA-bd_sf"/>
</dbReference>
<dbReference type="InterPro" id="IPR051797">
    <property type="entry name" value="TrmB-like"/>
</dbReference>
<dbReference type="SUPFAM" id="SSF46785">
    <property type="entry name" value="Winged helix' DNA-binding domain"/>
    <property type="match status" value="1"/>
</dbReference>
<dbReference type="Proteomes" id="UP000226712">
    <property type="component" value="Unassembled WGS sequence"/>
</dbReference>
<dbReference type="Pfam" id="PF01978">
    <property type="entry name" value="TrmB"/>
    <property type="match status" value="1"/>
</dbReference>
<feature type="domain" description="Transcription regulator TrmB N-terminal" evidence="1">
    <location>
        <begin position="6"/>
        <end position="71"/>
    </location>
</feature>
<dbReference type="Gene3D" id="1.10.10.10">
    <property type="entry name" value="Winged helix-like DNA-binding domain superfamily/Winged helix DNA-binding domain"/>
    <property type="match status" value="1"/>
</dbReference>
<dbReference type="PANTHER" id="PTHR34293:SF1">
    <property type="entry name" value="HTH-TYPE TRANSCRIPTIONAL REGULATOR TRMBL2"/>
    <property type="match status" value="1"/>
</dbReference>